<keyword evidence="1" id="KW-1133">Transmembrane helix</keyword>
<proteinExistence type="predicted"/>
<feature type="transmembrane region" description="Helical" evidence="1">
    <location>
        <begin position="211"/>
        <end position="233"/>
    </location>
</feature>
<dbReference type="AlphaFoldDB" id="A0A9P6EP67"/>
<evidence type="ECO:0000256" key="1">
    <source>
        <dbReference type="SAM" id="Phobius"/>
    </source>
</evidence>
<gene>
    <name evidence="2" type="ORF">CPB83DRAFT_807700</name>
</gene>
<feature type="transmembrane region" description="Helical" evidence="1">
    <location>
        <begin position="152"/>
        <end position="173"/>
    </location>
</feature>
<evidence type="ECO:0000313" key="2">
    <source>
        <dbReference type="EMBL" id="KAF9532362.1"/>
    </source>
</evidence>
<feature type="transmembrane region" description="Helical" evidence="1">
    <location>
        <begin position="12"/>
        <end position="32"/>
    </location>
</feature>
<keyword evidence="3" id="KW-1185">Reference proteome</keyword>
<feature type="transmembrane region" description="Helical" evidence="1">
    <location>
        <begin position="296"/>
        <end position="318"/>
    </location>
</feature>
<reference evidence="2" key="1">
    <citation type="submission" date="2020-11" db="EMBL/GenBank/DDBJ databases">
        <authorList>
            <consortium name="DOE Joint Genome Institute"/>
            <person name="Ahrendt S."/>
            <person name="Riley R."/>
            <person name="Andreopoulos W."/>
            <person name="Labutti K."/>
            <person name="Pangilinan J."/>
            <person name="Ruiz-Duenas F.J."/>
            <person name="Barrasa J.M."/>
            <person name="Sanchez-Garcia M."/>
            <person name="Camarero S."/>
            <person name="Miyauchi S."/>
            <person name="Serrano A."/>
            <person name="Linde D."/>
            <person name="Babiker R."/>
            <person name="Drula E."/>
            <person name="Ayuso-Fernandez I."/>
            <person name="Pacheco R."/>
            <person name="Padilla G."/>
            <person name="Ferreira P."/>
            <person name="Barriuso J."/>
            <person name="Kellner H."/>
            <person name="Castanera R."/>
            <person name="Alfaro M."/>
            <person name="Ramirez L."/>
            <person name="Pisabarro A.G."/>
            <person name="Kuo A."/>
            <person name="Tritt A."/>
            <person name="Lipzen A."/>
            <person name="He G."/>
            <person name="Yan M."/>
            <person name="Ng V."/>
            <person name="Cullen D."/>
            <person name="Martin F."/>
            <person name="Rosso M.-N."/>
            <person name="Henrissat B."/>
            <person name="Hibbett D."/>
            <person name="Martinez A.T."/>
            <person name="Grigoriev I.V."/>
        </authorList>
    </citation>
    <scope>NUCLEOTIDE SEQUENCE</scope>
    <source>
        <strain evidence="2">CBS 506.95</strain>
    </source>
</reference>
<keyword evidence="1" id="KW-0472">Membrane</keyword>
<feature type="transmembrane region" description="Helical" evidence="1">
    <location>
        <begin position="180"/>
        <end position="199"/>
    </location>
</feature>
<keyword evidence="1" id="KW-0812">Transmembrane</keyword>
<dbReference type="OrthoDB" id="72269at2759"/>
<sequence>MSSNSFRDRVLPLAIFPALSAVAVRLLMLPLIEAKLDLDTGCRALGITGKSAIDNPLCSLVDFFTVLMHDTVGQSFLTYAMGISLPLALIPAVEAYRPGQTKLLKYPMAWLLVSQVVSIGITMPLYWMISVLTNGPRKIRHGTTATYRQADVLALAFGLVVGAVVPSVSMMVLDDPVVTALWQIYPAYVAIAQFIHLQVRPHTQHSHSGYTALQVIYFATLLLSSSVHMSTIWPMLKDIESLKTLLIPTLGSLPSSANAAQFCLNFLKWDVTLAYLSTIIASFWSADSLQQGTIMAFWYVLSIPLLGFGASVMGVALWRNGLL</sequence>
<dbReference type="Proteomes" id="UP000807306">
    <property type="component" value="Unassembled WGS sequence"/>
</dbReference>
<feature type="transmembrane region" description="Helical" evidence="1">
    <location>
        <begin position="108"/>
        <end position="132"/>
    </location>
</feature>
<accession>A0A9P6EP67</accession>
<evidence type="ECO:0000313" key="3">
    <source>
        <dbReference type="Proteomes" id="UP000807306"/>
    </source>
</evidence>
<dbReference type="EMBL" id="MU157832">
    <property type="protein sequence ID" value="KAF9532362.1"/>
    <property type="molecule type" value="Genomic_DNA"/>
</dbReference>
<organism evidence="2 3">
    <name type="scientific">Crepidotus variabilis</name>
    <dbReference type="NCBI Taxonomy" id="179855"/>
    <lineage>
        <taxon>Eukaryota</taxon>
        <taxon>Fungi</taxon>
        <taxon>Dikarya</taxon>
        <taxon>Basidiomycota</taxon>
        <taxon>Agaricomycotina</taxon>
        <taxon>Agaricomycetes</taxon>
        <taxon>Agaricomycetidae</taxon>
        <taxon>Agaricales</taxon>
        <taxon>Agaricineae</taxon>
        <taxon>Crepidotaceae</taxon>
        <taxon>Crepidotus</taxon>
    </lineage>
</organism>
<protein>
    <submittedName>
        <fullName evidence="2">Uncharacterized protein</fullName>
    </submittedName>
</protein>
<name>A0A9P6EP67_9AGAR</name>
<comment type="caution">
    <text evidence="2">The sequence shown here is derived from an EMBL/GenBank/DDBJ whole genome shotgun (WGS) entry which is preliminary data.</text>
</comment>
<feature type="transmembrane region" description="Helical" evidence="1">
    <location>
        <begin position="76"/>
        <end position="96"/>
    </location>
</feature>